<accession>A0ABQ9EIZ4</accession>
<evidence type="ECO:0000313" key="2">
    <source>
        <dbReference type="EMBL" id="KAJ8305272.1"/>
    </source>
</evidence>
<gene>
    <name evidence="2" type="ORF">KUTeg_015817</name>
</gene>
<dbReference type="InterPro" id="IPR009011">
    <property type="entry name" value="Man6P_isomerase_rcpt-bd_dom_sf"/>
</dbReference>
<dbReference type="Proteomes" id="UP001217089">
    <property type="component" value="Unassembled WGS sequence"/>
</dbReference>
<feature type="non-terminal residue" evidence="2">
    <location>
        <position position="130"/>
    </location>
</feature>
<dbReference type="Pfam" id="PF13015">
    <property type="entry name" value="PRKCSH_1"/>
    <property type="match status" value="1"/>
</dbReference>
<feature type="domain" description="Glucosidase 2 subunit beta-like" evidence="1">
    <location>
        <begin position="23"/>
        <end position="61"/>
    </location>
</feature>
<name>A0ABQ9EIZ4_TEGGR</name>
<dbReference type="InterPro" id="IPR036607">
    <property type="entry name" value="PRKCSH"/>
</dbReference>
<reference evidence="2 3" key="1">
    <citation type="submission" date="2022-12" db="EMBL/GenBank/DDBJ databases">
        <title>Chromosome-level genome of Tegillarca granosa.</title>
        <authorList>
            <person name="Kim J."/>
        </authorList>
    </citation>
    <scope>NUCLEOTIDE SEQUENCE [LARGE SCALE GENOMIC DNA]</scope>
    <source>
        <strain evidence="2">Teg-2019</strain>
        <tissue evidence="2">Adductor muscle</tissue>
    </source>
</reference>
<proteinExistence type="predicted"/>
<organism evidence="2 3">
    <name type="scientific">Tegillarca granosa</name>
    <name type="common">Malaysian cockle</name>
    <name type="synonym">Anadara granosa</name>
    <dbReference type="NCBI Taxonomy" id="220873"/>
    <lineage>
        <taxon>Eukaryota</taxon>
        <taxon>Metazoa</taxon>
        <taxon>Spiralia</taxon>
        <taxon>Lophotrochozoa</taxon>
        <taxon>Mollusca</taxon>
        <taxon>Bivalvia</taxon>
        <taxon>Autobranchia</taxon>
        <taxon>Pteriomorphia</taxon>
        <taxon>Arcoida</taxon>
        <taxon>Arcoidea</taxon>
        <taxon>Arcidae</taxon>
        <taxon>Tegillarca</taxon>
    </lineage>
</organism>
<dbReference type="Gene3D" id="2.70.130.10">
    <property type="entry name" value="Mannose-6-phosphate receptor binding domain"/>
    <property type="match status" value="1"/>
</dbReference>
<evidence type="ECO:0000313" key="3">
    <source>
        <dbReference type="Proteomes" id="UP001217089"/>
    </source>
</evidence>
<protein>
    <recommendedName>
        <fullName evidence="1">Glucosidase 2 subunit beta-like domain-containing protein</fullName>
    </recommendedName>
</protein>
<keyword evidence="3" id="KW-1185">Reference proteome</keyword>
<dbReference type="EMBL" id="JARBDR010000813">
    <property type="protein sequence ID" value="KAJ8305272.1"/>
    <property type="molecule type" value="Genomic_DNA"/>
</dbReference>
<evidence type="ECO:0000259" key="1">
    <source>
        <dbReference type="Pfam" id="PF13015"/>
    </source>
</evidence>
<sequence length="130" mass="15562">MDFGPEDEYSVMGHWSGPENDRYESQKLERGQNCWNGPDRSVKVHFKCGTEHELTNAYEPNGVKTPLIFCFFWNILILTYTDKIQWLRRPYQIENILCIKIKHFISCKYIRICTVNKSFLFYFIVSEMNF</sequence>
<comment type="caution">
    <text evidence="2">The sequence shown here is derived from an EMBL/GenBank/DDBJ whole genome shotgun (WGS) entry which is preliminary data.</text>
</comment>